<dbReference type="SUPFAM" id="SSF55856">
    <property type="entry name" value="Cytochrome b5-like heme/steroid binding domain"/>
    <property type="match status" value="1"/>
</dbReference>
<feature type="domain" description="Cytochrome b5 heme-binding" evidence="6">
    <location>
        <begin position="38"/>
        <end position="134"/>
    </location>
</feature>
<dbReference type="GO" id="GO:0016020">
    <property type="term" value="C:membrane"/>
    <property type="evidence" value="ECO:0007669"/>
    <property type="project" value="TreeGrafter"/>
</dbReference>
<gene>
    <name evidence="7" type="primary">LOC102922118</name>
</gene>
<evidence type="ECO:0000259" key="6">
    <source>
        <dbReference type="SMART" id="SM01117"/>
    </source>
</evidence>
<evidence type="ECO:0000256" key="3">
    <source>
        <dbReference type="ARBA" id="ARBA00039568"/>
    </source>
</evidence>
<dbReference type="PANTHER" id="PTHR10281">
    <property type="entry name" value="MEMBRANE-ASSOCIATED PROGESTERONE RECEPTOR COMPONENT-RELATED"/>
    <property type="match status" value="1"/>
</dbReference>
<reference evidence="7" key="2">
    <citation type="submission" date="2025-08" db="UniProtKB">
        <authorList>
            <consortium name="Ensembl"/>
        </authorList>
    </citation>
    <scope>IDENTIFICATION</scope>
</reference>
<accession>A0A6I9M3M2</accession>
<dbReference type="GO" id="GO:0020037">
    <property type="term" value="F:heme binding"/>
    <property type="evidence" value="ECO:0007669"/>
    <property type="project" value="Ensembl"/>
</dbReference>
<dbReference type="Proteomes" id="UP000694547">
    <property type="component" value="Chromosome 8"/>
</dbReference>
<dbReference type="GO" id="GO:0012505">
    <property type="term" value="C:endomembrane system"/>
    <property type="evidence" value="ECO:0007669"/>
    <property type="project" value="TreeGrafter"/>
</dbReference>
<name>A0A6I9M3M2_PERMB</name>
<dbReference type="InterPro" id="IPR001199">
    <property type="entry name" value="Cyt_B5-like_heme/steroid-bd"/>
</dbReference>
<comment type="function">
    <text evidence="1">Heme-binding protein which promotes neuronal but not astrocyte differentiation.</text>
</comment>
<dbReference type="PANTHER" id="PTHR10281:SF4">
    <property type="entry name" value="NEUFERRICIN"/>
    <property type="match status" value="1"/>
</dbReference>
<comment type="similarity">
    <text evidence="2">Belongs to the cytochrome b5 family. MAPR subfamily.</text>
</comment>
<organism evidence="7 8">
    <name type="scientific">Peromyscus maniculatus bairdii</name>
    <name type="common">Prairie deer mouse</name>
    <dbReference type="NCBI Taxonomy" id="230844"/>
    <lineage>
        <taxon>Eukaryota</taxon>
        <taxon>Metazoa</taxon>
        <taxon>Chordata</taxon>
        <taxon>Craniata</taxon>
        <taxon>Vertebrata</taxon>
        <taxon>Euteleostomi</taxon>
        <taxon>Mammalia</taxon>
        <taxon>Eutheria</taxon>
        <taxon>Euarchontoglires</taxon>
        <taxon>Glires</taxon>
        <taxon>Rodentia</taxon>
        <taxon>Myomorpha</taxon>
        <taxon>Muroidea</taxon>
        <taxon>Cricetidae</taxon>
        <taxon>Neotominae</taxon>
        <taxon>Peromyscus</taxon>
    </lineage>
</organism>
<evidence type="ECO:0000256" key="2">
    <source>
        <dbReference type="ARBA" id="ARBA00038357"/>
    </source>
</evidence>
<feature type="region of interest" description="Disordered" evidence="5">
    <location>
        <begin position="221"/>
        <end position="249"/>
    </location>
</feature>
<dbReference type="InterPro" id="IPR036400">
    <property type="entry name" value="Cyt_B5-like_heme/steroid_sf"/>
</dbReference>
<dbReference type="GO" id="GO:0005576">
    <property type="term" value="C:extracellular region"/>
    <property type="evidence" value="ECO:0007669"/>
    <property type="project" value="Ensembl"/>
</dbReference>
<dbReference type="InterPro" id="IPR050577">
    <property type="entry name" value="MAPR/NEUFC/NENF-like"/>
</dbReference>
<reference evidence="7 8" key="1">
    <citation type="submission" date="2018-10" db="EMBL/GenBank/DDBJ databases">
        <title>Improved assembly of the deer mouse Peromyscus maniculatus genome.</title>
        <authorList>
            <person name="Lassance J.-M."/>
            <person name="Hoekstra H.E."/>
        </authorList>
    </citation>
    <scope>NUCLEOTIDE SEQUENCE [LARGE SCALE GENOMIC DNA]</scope>
</reference>
<dbReference type="OrthoDB" id="10257697at2759"/>
<dbReference type="GO" id="GO:0045666">
    <property type="term" value="P:positive regulation of neuron differentiation"/>
    <property type="evidence" value="ECO:0007669"/>
    <property type="project" value="Ensembl"/>
</dbReference>
<dbReference type="GeneTree" id="ENSGT00940000160156"/>
<evidence type="ECO:0000313" key="8">
    <source>
        <dbReference type="Proteomes" id="UP000694547"/>
    </source>
</evidence>
<evidence type="ECO:0000313" key="7">
    <source>
        <dbReference type="Ensembl" id="ENSPEMP00000017519.1"/>
    </source>
</evidence>
<keyword evidence="8" id="KW-1185">Reference proteome</keyword>
<dbReference type="Pfam" id="PF00173">
    <property type="entry name" value="Cyt-b5"/>
    <property type="match status" value="1"/>
</dbReference>
<evidence type="ECO:0000256" key="5">
    <source>
        <dbReference type="SAM" id="MobiDB-lite"/>
    </source>
</evidence>
<protein>
    <recommendedName>
        <fullName evidence="3">Neuferricin</fullName>
    </recommendedName>
    <alternativeName>
        <fullName evidence="4">Cytochrome b5 domain-containing protein 2</fullName>
    </alternativeName>
</protein>
<reference evidence="7" key="3">
    <citation type="submission" date="2025-09" db="UniProtKB">
        <authorList>
            <consortium name="Ensembl"/>
        </authorList>
    </citation>
    <scope>IDENTIFICATION</scope>
</reference>
<proteinExistence type="inferred from homology"/>
<feature type="compositionally biased region" description="Basic and acidic residues" evidence="5">
    <location>
        <begin position="231"/>
        <end position="241"/>
    </location>
</feature>
<dbReference type="RefSeq" id="XP_006992268.1">
    <property type="nucleotide sequence ID" value="XM_006992206.4"/>
</dbReference>
<dbReference type="Ensembl" id="ENSPEMT00000021842.2">
    <property type="protein sequence ID" value="ENSPEMP00000017519.1"/>
    <property type="gene ID" value="ENSPEMG00000016412.2"/>
</dbReference>
<evidence type="ECO:0000256" key="1">
    <source>
        <dbReference type="ARBA" id="ARBA00037690"/>
    </source>
</evidence>
<dbReference type="SMART" id="SM01117">
    <property type="entry name" value="Cyt-b5"/>
    <property type="match status" value="1"/>
</dbReference>
<sequence length="263" mass="28843">MLRRCGLGVVLSLVAAAAAVVAMWLVDWWGPRPGLRLFVPEELARYRGGPGDPGLYLALLGRVYDVSSGRRHYEPGAHYSGFAGRDASRAFVTGDFSEAGLVDDVTGLSSSEILILKNWISFYEKNYVFVGRLVGRFYGEDGLPTPELTQVEAMVAKGAEASEQQQREKGRFPPCNAEWSSAKGSRVWCSRKSGGVNRDWTGVPRKLYKPGAMEPHCVCVRTTGPSSDQQDNSRHLNRGDLDNPNLEEYPGCSPLAIECSFPP</sequence>
<evidence type="ECO:0000256" key="4">
    <source>
        <dbReference type="ARBA" id="ARBA00042241"/>
    </source>
</evidence>
<dbReference type="GO" id="GO:0030182">
    <property type="term" value="P:neuron differentiation"/>
    <property type="evidence" value="ECO:0007669"/>
    <property type="project" value="Ensembl"/>
</dbReference>
<dbReference type="Gene3D" id="3.10.120.10">
    <property type="entry name" value="Cytochrome b5-like heme/steroid binding domain"/>
    <property type="match status" value="1"/>
</dbReference>
<dbReference type="GeneID" id="102922118"/>
<dbReference type="AlphaFoldDB" id="A0A6I9M3M2"/>